<sequence>MAKIIHGVAMLKALAILVLSFTGSMALANGDMNPGTQACVEQFQARVQKKIELGVPSKHLPRLYLPSSNPKNTVVIFTHGIFESPYFFKGINNIFAEQGFITLSVLLPGHWEGNWGSMRNVSYRDWISELNENVRIAQCFGNKIIFAGHSLGGLLSMNAALQHPDLTAGVMLWTPALAMRMLPAIGGVLGGLLHIDGNIVYKSPDLDEQALYAPNAAKQVGKMISHVRDTYGGGAMSKVYPRLDTPTFLAYAARDPAVDVDELTRAAHQIRGLKPLDVMFFPTKTGVWHGNIVKSKVDSYKRKKLDYNPRWNSMKEHIELFLRENF</sequence>
<keyword evidence="4" id="KW-1185">Reference proteome</keyword>
<dbReference type="Gene3D" id="3.40.50.1820">
    <property type="entry name" value="alpha/beta hydrolase"/>
    <property type="match status" value="1"/>
</dbReference>
<gene>
    <name evidence="3" type="ORF">NWE73_04110</name>
</gene>
<dbReference type="EMBL" id="JANRMI010000001">
    <property type="protein sequence ID" value="MDG0815535.1"/>
    <property type="molecule type" value="Genomic_DNA"/>
</dbReference>
<reference evidence="3" key="1">
    <citation type="submission" date="2022-08" db="EMBL/GenBank/DDBJ databases">
        <title>Novel Bdellovibrio Species Isolated from Svalbard: Designation Bdellovibrio svalbardensis.</title>
        <authorList>
            <person name="Mitchell R.J."/>
            <person name="Choi S.Y."/>
        </authorList>
    </citation>
    <scope>NUCLEOTIDE SEQUENCE</scope>
    <source>
        <strain evidence="3">PAP01</strain>
    </source>
</reference>
<evidence type="ECO:0000313" key="4">
    <source>
        <dbReference type="Proteomes" id="UP001152321"/>
    </source>
</evidence>
<name>A0ABT6DFB6_9BACT</name>
<feature type="signal peptide" evidence="1">
    <location>
        <begin position="1"/>
        <end position="28"/>
    </location>
</feature>
<organism evidence="3 4">
    <name type="scientific">Bdellovibrio svalbardensis</name>
    <dbReference type="NCBI Taxonomy" id="2972972"/>
    <lineage>
        <taxon>Bacteria</taxon>
        <taxon>Pseudomonadati</taxon>
        <taxon>Bdellovibrionota</taxon>
        <taxon>Bdellovibrionia</taxon>
        <taxon>Bdellovibrionales</taxon>
        <taxon>Pseudobdellovibrionaceae</taxon>
        <taxon>Bdellovibrio</taxon>
    </lineage>
</organism>
<evidence type="ECO:0000256" key="1">
    <source>
        <dbReference type="SAM" id="SignalP"/>
    </source>
</evidence>
<dbReference type="GO" id="GO:0016787">
    <property type="term" value="F:hydrolase activity"/>
    <property type="evidence" value="ECO:0007669"/>
    <property type="project" value="UniProtKB-KW"/>
</dbReference>
<dbReference type="InterPro" id="IPR029058">
    <property type="entry name" value="AB_hydrolase_fold"/>
</dbReference>
<feature type="domain" description="Serine aminopeptidase S33" evidence="2">
    <location>
        <begin position="72"/>
        <end position="261"/>
    </location>
</feature>
<protein>
    <submittedName>
        <fullName evidence="3">Alpha/beta fold hydrolase</fullName>
    </submittedName>
</protein>
<dbReference type="Pfam" id="PF12146">
    <property type="entry name" value="Hydrolase_4"/>
    <property type="match status" value="1"/>
</dbReference>
<evidence type="ECO:0000313" key="3">
    <source>
        <dbReference type="EMBL" id="MDG0815535.1"/>
    </source>
</evidence>
<feature type="chain" id="PRO_5045210514" evidence="1">
    <location>
        <begin position="29"/>
        <end position="326"/>
    </location>
</feature>
<keyword evidence="1" id="KW-0732">Signal</keyword>
<comment type="caution">
    <text evidence="3">The sequence shown here is derived from an EMBL/GenBank/DDBJ whole genome shotgun (WGS) entry which is preliminary data.</text>
</comment>
<proteinExistence type="predicted"/>
<accession>A0ABT6DFB6</accession>
<evidence type="ECO:0000259" key="2">
    <source>
        <dbReference type="Pfam" id="PF12146"/>
    </source>
</evidence>
<keyword evidence="3" id="KW-0378">Hydrolase</keyword>
<dbReference type="RefSeq" id="WP_277577010.1">
    <property type="nucleotide sequence ID" value="NZ_JANRMI010000001.1"/>
</dbReference>
<dbReference type="Proteomes" id="UP001152321">
    <property type="component" value="Unassembled WGS sequence"/>
</dbReference>
<dbReference type="InterPro" id="IPR022742">
    <property type="entry name" value="Hydrolase_4"/>
</dbReference>
<dbReference type="SUPFAM" id="SSF53474">
    <property type="entry name" value="alpha/beta-Hydrolases"/>
    <property type="match status" value="1"/>
</dbReference>